<feature type="transmembrane region" description="Helical" evidence="1">
    <location>
        <begin position="99"/>
        <end position="118"/>
    </location>
</feature>
<evidence type="ECO:0008006" key="4">
    <source>
        <dbReference type="Google" id="ProtNLM"/>
    </source>
</evidence>
<evidence type="ECO:0000313" key="2">
    <source>
        <dbReference type="Proteomes" id="UP001652661"/>
    </source>
</evidence>
<reference evidence="3" key="2">
    <citation type="submission" date="2025-08" db="UniProtKB">
        <authorList>
            <consortium name="RefSeq"/>
        </authorList>
    </citation>
    <scope>IDENTIFICATION</scope>
    <source>
        <strain evidence="3">14028-0561.14</strain>
        <tissue evidence="3">Whole fly</tissue>
    </source>
</reference>
<evidence type="ECO:0000313" key="3">
    <source>
        <dbReference type="RefSeq" id="XP_017019166.1"/>
    </source>
</evidence>
<feature type="transmembrane region" description="Helical" evidence="1">
    <location>
        <begin position="155"/>
        <end position="176"/>
    </location>
</feature>
<protein>
    <recommendedName>
        <fullName evidence="4">Protein lifeguard 4</fullName>
    </recommendedName>
</protein>
<sequence>MPNIQKSVSAPDIREANDLQQSNESSRDNRYSEDLSFDLHYADATTSFSRIHTRVETSTCAFRSYVLVLLGAQVFLSSLQWLGATYRWRPQVTPGERSLYILLLLLSWTNLTLAFIGFRRLQLSFPINWIIFGCTFESLTLLVMCLRLIEQDITWHFILIGLGVLVVYTALGAWVPAFLTANLWILIIASMIVLVVSAVALGFCLQMRYYVPLSLSVVLFGPWAMYNSQRIFVPKKQDGYMAYQYMEAASKMFINYAFTVGGIVFAYGLSAETLDVK</sequence>
<proteinExistence type="predicted"/>
<feature type="transmembrane region" description="Helical" evidence="1">
    <location>
        <begin position="130"/>
        <end position="149"/>
    </location>
</feature>
<accession>A0A6P4I8S5</accession>
<keyword evidence="1" id="KW-0472">Membrane</keyword>
<keyword evidence="2" id="KW-1185">Reference proteome</keyword>
<name>A0A6P4I8S5_DROKI</name>
<dbReference type="RefSeq" id="XP_017019166.1">
    <property type="nucleotide sequence ID" value="XM_017163677.3"/>
</dbReference>
<reference evidence="2" key="1">
    <citation type="submission" date="2025-05" db="UniProtKB">
        <authorList>
            <consortium name="RefSeq"/>
        </authorList>
    </citation>
    <scope>NUCLEOTIDE SEQUENCE [LARGE SCALE GENOMIC DNA]</scope>
    <source>
        <strain evidence="2">14028-0561.14</strain>
    </source>
</reference>
<evidence type="ECO:0000256" key="1">
    <source>
        <dbReference type="SAM" id="Phobius"/>
    </source>
</evidence>
<dbReference type="AlphaFoldDB" id="A0A6P4I8S5"/>
<keyword evidence="1" id="KW-1133">Transmembrane helix</keyword>
<feature type="transmembrane region" description="Helical" evidence="1">
    <location>
        <begin position="253"/>
        <end position="270"/>
    </location>
</feature>
<feature type="transmembrane region" description="Helical" evidence="1">
    <location>
        <begin position="183"/>
        <end position="203"/>
    </location>
</feature>
<gene>
    <name evidence="3" type="primary">LOC108072505</name>
</gene>
<dbReference type="Proteomes" id="UP001652661">
    <property type="component" value="Chromosome 2L"/>
</dbReference>
<organism evidence="2 3">
    <name type="scientific">Drosophila kikkawai</name>
    <name type="common">Fruit fly</name>
    <dbReference type="NCBI Taxonomy" id="30033"/>
    <lineage>
        <taxon>Eukaryota</taxon>
        <taxon>Metazoa</taxon>
        <taxon>Ecdysozoa</taxon>
        <taxon>Arthropoda</taxon>
        <taxon>Hexapoda</taxon>
        <taxon>Insecta</taxon>
        <taxon>Pterygota</taxon>
        <taxon>Neoptera</taxon>
        <taxon>Endopterygota</taxon>
        <taxon>Diptera</taxon>
        <taxon>Brachycera</taxon>
        <taxon>Muscomorpha</taxon>
        <taxon>Ephydroidea</taxon>
        <taxon>Drosophilidae</taxon>
        <taxon>Drosophila</taxon>
        <taxon>Sophophora</taxon>
    </lineage>
</organism>
<keyword evidence="1" id="KW-0812">Transmembrane</keyword>
<feature type="transmembrane region" description="Helical" evidence="1">
    <location>
        <begin position="209"/>
        <end position="226"/>
    </location>
</feature>
<dbReference type="OrthoDB" id="7851460at2759"/>
<dbReference type="GeneID" id="108072505"/>